<organism evidence="6 7">
    <name type="scientific">Stegodyphus mimosarum</name>
    <name type="common">African social velvet spider</name>
    <dbReference type="NCBI Taxonomy" id="407821"/>
    <lineage>
        <taxon>Eukaryota</taxon>
        <taxon>Metazoa</taxon>
        <taxon>Ecdysozoa</taxon>
        <taxon>Arthropoda</taxon>
        <taxon>Chelicerata</taxon>
        <taxon>Arachnida</taxon>
        <taxon>Araneae</taxon>
        <taxon>Araneomorphae</taxon>
        <taxon>Entelegynae</taxon>
        <taxon>Eresoidea</taxon>
        <taxon>Eresidae</taxon>
        <taxon>Stegodyphus</taxon>
    </lineage>
</organism>
<feature type="non-terminal residue" evidence="6">
    <location>
        <position position="350"/>
    </location>
</feature>
<sequence>MASYKLFKHMKCATSRLTSFNSNIYMRLRSFSTNLKTSKTVLCLKPYNSCVFCYNLKKFHESNCMKSDDTVIKVNEKSKDERAQGFDDEEFQNILKDVLKDFDVNDETAKILDDIRKSIDEPKLCSDKLSESDGKNDKQSVTNKDLHSVASVKYKTFSESDAIVIPSYEGYQNSDNDENQQTYHVDQELEIKHSYHHMKRGIHGVFDIEELVEVLRKENLLDIAVISVPKELHYTDFMVLATAKSPRHCEAASELIRKLYKMKKHETDPYFIIEGQAVQNWKALDLGNIVIHILLEDTRTLYDIESLWLFDVEFDTKGNLKPDPALEKLEEQMAFFNLLQQSNKTGKESV</sequence>
<dbReference type="FunFam" id="3.30.460.10:FF:000018">
    <property type="entry name" value="Mitochondrial assembly of ribosomal large subunit 1"/>
    <property type="match status" value="1"/>
</dbReference>
<dbReference type="OrthoDB" id="21330at2759"/>
<dbReference type="GO" id="GO:0043023">
    <property type="term" value="F:ribosomal large subunit binding"/>
    <property type="evidence" value="ECO:0007669"/>
    <property type="project" value="TreeGrafter"/>
</dbReference>
<dbReference type="NCBIfam" id="TIGR00090">
    <property type="entry name" value="rsfS_iojap_ybeB"/>
    <property type="match status" value="1"/>
</dbReference>
<dbReference type="AlphaFoldDB" id="A0A087TBF1"/>
<dbReference type="PANTHER" id="PTHR21043">
    <property type="entry name" value="IOJAP SUPERFAMILY ORTHOLOG"/>
    <property type="match status" value="1"/>
</dbReference>
<dbReference type="InterPro" id="IPR004394">
    <property type="entry name" value="Iojap/RsfS/C7orf30"/>
</dbReference>
<dbReference type="EMBL" id="KK114440">
    <property type="protein sequence ID" value="KFM62440.1"/>
    <property type="molecule type" value="Genomic_DNA"/>
</dbReference>
<proteinExistence type="inferred from homology"/>
<dbReference type="OMA" id="WRRTIFT"/>
<evidence type="ECO:0000313" key="7">
    <source>
        <dbReference type="Proteomes" id="UP000054359"/>
    </source>
</evidence>
<dbReference type="HAMAP" id="MF_01477">
    <property type="entry name" value="Iojap_RsfS"/>
    <property type="match status" value="1"/>
</dbReference>
<dbReference type="Proteomes" id="UP000054359">
    <property type="component" value="Unassembled WGS sequence"/>
</dbReference>
<dbReference type="Pfam" id="PF02410">
    <property type="entry name" value="RsfS"/>
    <property type="match status" value="1"/>
</dbReference>
<evidence type="ECO:0000256" key="4">
    <source>
        <dbReference type="ARBA" id="ARBA00053669"/>
    </source>
</evidence>
<dbReference type="PANTHER" id="PTHR21043:SF0">
    <property type="entry name" value="MITOCHONDRIAL ASSEMBLY OF RIBOSOMAL LARGE SUBUNIT PROTEIN 1"/>
    <property type="match status" value="1"/>
</dbReference>
<dbReference type="GO" id="GO:0005739">
    <property type="term" value="C:mitochondrion"/>
    <property type="evidence" value="ECO:0007669"/>
    <property type="project" value="UniProtKB-SubCell"/>
</dbReference>
<keyword evidence="7" id="KW-1185">Reference proteome</keyword>
<evidence type="ECO:0000313" key="6">
    <source>
        <dbReference type="EMBL" id="KFM62440.1"/>
    </source>
</evidence>
<dbReference type="GO" id="GO:0090071">
    <property type="term" value="P:negative regulation of ribosome biogenesis"/>
    <property type="evidence" value="ECO:0007669"/>
    <property type="project" value="TreeGrafter"/>
</dbReference>
<keyword evidence="3" id="KW-0496">Mitochondrion</keyword>
<evidence type="ECO:0000256" key="1">
    <source>
        <dbReference type="ARBA" id="ARBA00004173"/>
    </source>
</evidence>
<comment type="function">
    <text evidence="4">Required for normal mitochondrial ribosome function and mitochondrial translation. May play a role in ribosome biogenesis by preventing premature association of the 28S and 39S ribosomal subunits. Interacts with mitochondrial ribosomal protein uL14m (MRPL14), probably blocking formation of intersubunit bridge B8, preventing association of the 28S and 39S ribosomal subunits. Addition to isolated mitochondrial ribosomal subunits partially inhibits translation, probably by interfering with the association of the 28S and 39S ribosomal subunits and the formation of functional ribosomes. May also participate in the assembly and/or regulation of the stability of the large subunit of the mitochondrial ribosome. May function as a ribosomal silencing factor.</text>
</comment>
<evidence type="ECO:0000256" key="3">
    <source>
        <dbReference type="ARBA" id="ARBA00023128"/>
    </source>
</evidence>
<evidence type="ECO:0000256" key="2">
    <source>
        <dbReference type="ARBA" id="ARBA00010574"/>
    </source>
</evidence>
<gene>
    <name evidence="6" type="ORF">X975_04874</name>
</gene>
<reference evidence="6 7" key="1">
    <citation type="submission" date="2013-11" db="EMBL/GenBank/DDBJ databases">
        <title>Genome sequencing of Stegodyphus mimosarum.</title>
        <authorList>
            <person name="Bechsgaard J."/>
        </authorList>
    </citation>
    <scope>NUCLEOTIDE SEQUENCE [LARGE SCALE GENOMIC DNA]</scope>
</reference>
<dbReference type="GO" id="GO:0017148">
    <property type="term" value="P:negative regulation of translation"/>
    <property type="evidence" value="ECO:0007669"/>
    <property type="project" value="TreeGrafter"/>
</dbReference>
<comment type="similarity">
    <text evidence="2">Belongs to the Iojap/RsfS family.</text>
</comment>
<accession>A0A087TBF1</accession>
<comment type="subcellular location">
    <subcellularLocation>
        <location evidence="1">Mitochondrion</location>
    </subcellularLocation>
</comment>
<protein>
    <recommendedName>
        <fullName evidence="5">Mitochondrial assembly of ribosomal large subunit protein 1</fullName>
    </recommendedName>
</protein>
<dbReference type="STRING" id="407821.A0A087TBF1"/>
<dbReference type="SUPFAM" id="SSF81301">
    <property type="entry name" value="Nucleotidyltransferase"/>
    <property type="match status" value="1"/>
</dbReference>
<evidence type="ECO:0000256" key="5">
    <source>
        <dbReference type="ARBA" id="ARBA00073331"/>
    </source>
</evidence>
<dbReference type="InterPro" id="IPR043519">
    <property type="entry name" value="NT_sf"/>
</dbReference>
<dbReference type="Gene3D" id="3.30.460.10">
    <property type="entry name" value="Beta Polymerase, domain 2"/>
    <property type="match status" value="1"/>
</dbReference>
<name>A0A087TBF1_STEMI</name>